<keyword evidence="2" id="KW-0456">Lyase</keyword>
<evidence type="ECO:0000259" key="1">
    <source>
        <dbReference type="Pfam" id="PF03313"/>
    </source>
</evidence>
<dbReference type="RefSeq" id="WP_283712269.1">
    <property type="nucleotide sequence ID" value="NZ_JASJEW010000001.1"/>
</dbReference>
<dbReference type="EC" id="4.3.1.17" evidence="2"/>
<comment type="caution">
    <text evidence="2">The sequence shown here is derived from an EMBL/GenBank/DDBJ whole genome shotgun (WGS) entry which is preliminary data.</text>
</comment>
<dbReference type="PANTHER" id="PTHR30501:SF2">
    <property type="entry name" value="UPF0597 PROTEIN YHAM"/>
    <property type="match status" value="1"/>
</dbReference>
<accession>A0ABT6ZHV3</accession>
<reference evidence="2" key="1">
    <citation type="submission" date="2023-05" db="EMBL/GenBank/DDBJ databases">
        <title>[olsenella] sp. nov., isolated from a pig farm feces dump.</title>
        <authorList>
            <person name="Chang Y.-H."/>
        </authorList>
    </citation>
    <scope>NUCLEOTIDE SEQUENCE</scope>
    <source>
        <strain evidence="2">YH-ols2217</strain>
    </source>
</reference>
<dbReference type="Pfam" id="PF03313">
    <property type="entry name" value="SDH_alpha"/>
    <property type="match status" value="1"/>
</dbReference>
<dbReference type="InterPro" id="IPR005130">
    <property type="entry name" value="Ser_deHydtase-like_asu"/>
</dbReference>
<dbReference type="EMBL" id="JASJEX010000001">
    <property type="protein sequence ID" value="MDJ1128625.1"/>
    <property type="molecule type" value="Genomic_DNA"/>
</dbReference>
<protein>
    <submittedName>
        <fullName evidence="2">L-serine ammonia-lyase, iron-sulfur-dependent, subunit alpha</fullName>
        <ecNumber evidence="2">4.3.1.17</ecNumber>
    </submittedName>
</protein>
<gene>
    <name evidence="2" type="ORF">QJ043_00795</name>
</gene>
<evidence type="ECO:0000313" key="2">
    <source>
        <dbReference type="EMBL" id="MDJ1128625.1"/>
    </source>
</evidence>
<name>A0ABT6ZHV3_9ACTN</name>
<dbReference type="GO" id="GO:0003941">
    <property type="term" value="F:L-serine ammonia-lyase activity"/>
    <property type="evidence" value="ECO:0007669"/>
    <property type="project" value="UniProtKB-EC"/>
</dbReference>
<sequence length="432" mass="43081">MLTPADIIALLRADVAPSLGCTEPACAAIAAADAASRLTSEPVAIELAVSPQLFKNGRSVGIPRYAETGMDHAAALGALIARPELGLEVFSAIDADVARKAQALAAATHVTIDPDHPGVYAAAEVTDADGHVARTVISGAHTRVIERAVDNAPLPPSDDGPDGAPLSAERHAQLAAEVVALDLAGILALAERCDVADLAFLADGIEMNEAVAARAAEGPSPVGIGQTLADGAATGVFGKGLSDRIVLKVASGIESRLDGAPCTVMSSAGAGSKGLAVVLPITETAAEVGATAEQTLRALALGHLVNTWANGRVGKLTAMCTCGMAASTAAACGMAYLMGADAEGIGRTVRTMCGTIAGMVCDGAKPSCGMKLAVASHAAVLAAAMGASGRVIRASDGIGAETPEEAMGNVARLAREGMADADAVMLDIMANK</sequence>
<dbReference type="InterPro" id="IPR021144">
    <property type="entry name" value="UPF0597"/>
</dbReference>
<evidence type="ECO:0000313" key="3">
    <source>
        <dbReference type="Proteomes" id="UP001431693"/>
    </source>
</evidence>
<feature type="domain" description="Serine dehydratase-like alpha subunit" evidence="1">
    <location>
        <begin position="170"/>
        <end position="426"/>
    </location>
</feature>
<dbReference type="PANTHER" id="PTHR30501">
    <property type="entry name" value="UPF0597 PROTEIN YHAM"/>
    <property type="match status" value="1"/>
</dbReference>
<organism evidence="2 3">
    <name type="scientific">Kribbibacterium absianum</name>
    <dbReference type="NCBI Taxonomy" id="3044210"/>
    <lineage>
        <taxon>Bacteria</taxon>
        <taxon>Bacillati</taxon>
        <taxon>Actinomycetota</taxon>
        <taxon>Coriobacteriia</taxon>
        <taxon>Coriobacteriales</taxon>
        <taxon>Kribbibacteriaceae</taxon>
        <taxon>Kribbibacterium</taxon>
    </lineage>
</organism>
<proteinExistence type="predicted"/>
<keyword evidence="3" id="KW-1185">Reference proteome</keyword>
<dbReference type="PIRSF" id="PIRSF006054">
    <property type="entry name" value="UCP006054"/>
    <property type="match status" value="1"/>
</dbReference>
<dbReference type="Proteomes" id="UP001431693">
    <property type="component" value="Unassembled WGS sequence"/>
</dbReference>